<dbReference type="Gene3D" id="3.40.50.280">
    <property type="entry name" value="Cobalamin-binding domain"/>
    <property type="match status" value="1"/>
</dbReference>
<dbReference type="PROSITE" id="PS00552">
    <property type="entry name" value="HTH_MERR_1"/>
    <property type="match status" value="1"/>
</dbReference>
<dbReference type="RefSeq" id="WP_275237220.1">
    <property type="nucleotide sequence ID" value="NZ_JARFJC010000014.1"/>
</dbReference>
<dbReference type="Pfam" id="PF13411">
    <property type="entry name" value="MerR_1"/>
    <property type="match status" value="1"/>
</dbReference>
<dbReference type="InterPro" id="IPR009061">
    <property type="entry name" value="DNA-bd_dom_put_sf"/>
</dbReference>
<protein>
    <submittedName>
        <fullName evidence="6">MerR family transcriptional regulator</fullName>
    </submittedName>
</protein>
<keyword evidence="3" id="KW-0238">DNA-binding</keyword>
<evidence type="ECO:0000256" key="3">
    <source>
        <dbReference type="ARBA" id="ARBA00023125"/>
    </source>
</evidence>
<dbReference type="InterPro" id="IPR000551">
    <property type="entry name" value="MerR-type_HTH_dom"/>
</dbReference>
<evidence type="ECO:0000256" key="4">
    <source>
        <dbReference type="ARBA" id="ARBA00023163"/>
    </source>
</evidence>
<dbReference type="Pfam" id="PF02607">
    <property type="entry name" value="B12-binding_2"/>
    <property type="match status" value="1"/>
</dbReference>
<dbReference type="SMART" id="SM00422">
    <property type="entry name" value="HTH_MERR"/>
    <property type="match status" value="1"/>
</dbReference>
<reference evidence="6 7" key="1">
    <citation type="submission" date="2023-03" db="EMBL/GenBank/DDBJ databases">
        <title>YIM 133296 draft genome.</title>
        <authorList>
            <person name="Xiong L."/>
        </authorList>
    </citation>
    <scope>NUCLEOTIDE SEQUENCE [LARGE SCALE GENOMIC DNA]</scope>
    <source>
        <strain evidence="6 7">YIM 133296</strain>
    </source>
</reference>
<gene>
    <name evidence="6" type="ORF">P4R38_18060</name>
</gene>
<dbReference type="Proteomes" id="UP001528912">
    <property type="component" value="Unassembled WGS sequence"/>
</dbReference>
<dbReference type="SUPFAM" id="SSF52242">
    <property type="entry name" value="Cobalamin (vitamin B12)-binding domain"/>
    <property type="match status" value="1"/>
</dbReference>
<dbReference type="InterPro" id="IPR036594">
    <property type="entry name" value="Meth_synthase_dom"/>
</dbReference>
<dbReference type="PROSITE" id="PS50937">
    <property type="entry name" value="HTH_MERR_2"/>
    <property type="match status" value="1"/>
</dbReference>
<dbReference type="PANTHER" id="PTHR30204">
    <property type="entry name" value="REDOX-CYCLING DRUG-SENSING TRANSCRIPTIONAL ACTIVATOR SOXR"/>
    <property type="match status" value="1"/>
</dbReference>
<name>A0ABT6CB98_9MICO</name>
<dbReference type="EMBL" id="JAROAV010000050">
    <property type="protein sequence ID" value="MDF8266159.1"/>
    <property type="molecule type" value="Genomic_DNA"/>
</dbReference>
<evidence type="ECO:0000256" key="2">
    <source>
        <dbReference type="ARBA" id="ARBA00023015"/>
    </source>
</evidence>
<comment type="caution">
    <text evidence="6">The sequence shown here is derived from an EMBL/GenBank/DDBJ whole genome shotgun (WGS) entry which is preliminary data.</text>
</comment>
<dbReference type="InterPro" id="IPR036724">
    <property type="entry name" value="Cobalamin-bd_sf"/>
</dbReference>
<keyword evidence="1" id="KW-0678">Repressor</keyword>
<organism evidence="6 7">
    <name type="scientific">Luteipulveratus flavus</name>
    <dbReference type="NCBI Taxonomy" id="3031728"/>
    <lineage>
        <taxon>Bacteria</taxon>
        <taxon>Bacillati</taxon>
        <taxon>Actinomycetota</taxon>
        <taxon>Actinomycetes</taxon>
        <taxon>Micrococcales</taxon>
        <taxon>Dermacoccaceae</taxon>
        <taxon>Luteipulveratus</taxon>
    </lineage>
</organism>
<dbReference type="Gene3D" id="1.10.1240.10">
    <property type="entry name" value="Methionine synthase domain"/>
    <property type="match status" value="1"/>
</dbReference>
<accession>A0ABT6CB98</accession>
<keyword evidence="7" id="KW-1185">Reference proteome</keyword>
<dbReference type="Gene3D" id="1.10.1660.10">
    <property type="match status" value="1"/>
</dbReference>
<dbReference type="InterPro" id="IPR047057">
    <property type="entry name" value="MerR_fam"/>
</dbReference>
<keyword evidence="4" id="KW-0804">Transcription</keyword>
<evidence type="ECO:0000256" key="1">
    <source>
        <dbReference type="ARBA" id="ARBA00022491"/>
    </source>
</evidence>
<sequence>MGDGYSIGEVAAMTGVKSGTLRAWEDRYGLVMPIRSGSAYREYGAEDVETVRRMRVLVESGVPARRAAALSRAAHGQAAPTPVPAPRPTVTVEPVGGRIRLRGLDDTTAISRVGGVFDGPGLRRLLDEAFAFADVETVVDSWLMPSMTDVGAAWERGDLDVAAEHFISSAVMRKLAALFDATPAIGPKVVVGLPEDARHELPALAFALLLQRAGAQVLYVGADVPHDSWRRIVELWSPLAAVVAATNDDEIRVATRAARSLRDSGVELVYAGGSRAEQVEDAILVPEMLSVAAQAVASAVLYRFGSTSPRVRQLE</sequence>
<dbReference type="PANTHER" id="PTHR30204:SF69">
    <property type="entry name" value="MERR-FAMILY TRANSCRIPTIONAL REGULATOR"/>
    <property type="match status" value="1"/>
</dbReference>
<dbReference type="InterPro" id="IPR003759">
    <property type="entry name" value="Cbl-bd_cap"/>
</dbReference>
<evidence type="ECO:0000313" key="6">
    <source>
        <dbReference type="EMBL" id="MDF8266159.1"/>
    </source>
</evidence>
<feature type="domain" description="HTH merR-type" evidence="5">
    <location>
        <begin position="4"/>
        <end position="73"/>
    </location>
</feature>
<evidence type="ECO:0000259" key="5">
    <source>
        <dbReference type="PROSITE" id="PS50937"/>
    </source>
</evidence>
<dbReference type="SUPFAM" id="SSF46955">
    <property type="entry name" value="Putative DNA-binding domain"/>
    <property type="match status" value="1"/>
</dbReference>
<proteinExistence type="predicted"/>
<evidence type="ECO:0000313" key="7">
    <source>
        <dbReference type="Proteomes" id="UP001528912"/>
    </source>
</evidence>
<keyword evidence="2" id="KW-0805">Transcription regulation</keyword>